<dbReference type="EMBL" id="MT143317">
    <property type="protein sequence ID" value="QJA95480.1"/>
    <property type="molecule type" value="Genomic_DNA"/>
</dbReference>
<gene>
    <name evidence="2" type="ORF">MM415B05366_0011</name>
</gene>
<accession>A0A6M3LKQ9</accession>
<organism evidence="2">
    <name type="scientific">viral metagenome</name>
    <dbReference type="NCBI Taxonomy" id="1070528"/>
    <lineage>
        <taxon>unclassified sequences</taxon>
        <taxon>metagenomes</taxon>
        <taxon>organismal metagenomes</taxon>
    </lineage>
</organism>
<dbReference type="InterPro" id="IPR007499">
    <property type="entry name" value="ERF_bacteria_virus"/>
</dbReference>
<protein>
    <submittedName>
        <fullName evidence="2">Putative Erf family protein</fullName>
    </submittedName>
</protein>
<dbReference type="AlphaFoldDB" id="A0A6M3LKQ9"/>
<sequence length="224" mass="24440">MKALAEIQKKLKAPKGQHNSFGNYDYRSCEDILQAVKPLLGESVLTITDEIVQVGQRYYVKATATIVNSGEAISVTGYAREAESRKGMDESQVTGAASSYARKYALNGLFCIDDTRDADASGSGTEAASPKTKTTKPKEKPDTYQPQNPVEKKIYNEIYATNNGWRATKAQVEHVKAFLKNKGYTTQKPALEALNGAKFGLVQQDDGHIDELIVDVSLAETANV</sequence>
<evidence type="ECO:0000313" key="2">
    <source>
        <dbReference type="EMBL" id="QJA95480.1"/>
    </source>
</evidence>
<name>A0A6M3LKQ9_9ZZZZ</name>
<evidence type="ECO:0000256" key="1">
    <source>
        <dbReference type="SAM" id="MobiDB-lite"/>
    </source>
</evidence>
<feature type="region of interest" description="Disordered" evidence="1">
    <location>
        <begin position="120"/>
        <end position="147"/>
    </location>
</feature>
<reference evidence="2" key="1">
    <citation type="submission" date="2020-03" db="EMBL/GenBank/DDBJ databases">
        <title>The deep terrestrial virosphere.</title>
        <authorList>
            <person name="Holmfeldt K."/>
            <person name="Nilsson E."/>
            <person name="Simone D."/>
            <person name="Lopez-Fernandez M."/>
            <person name="Wu X."/>
            <person name="de Brujin I."/>
            <person name="Lundin D."/>
            <person name="Andersson A."/>
            <person name="Bertilsson S."/>
            <person name="Dopson M."/>
        </authorList>
    </citation>
    <scope>NUCLEOTIDE SEQUENCE</scope>
    <source>
        <strain evidence="2">MM415B05366</strain>
    </source>
</reference>
<dbReference type="Pfam" id="PF04404">
    <property type="entry name" value="ERF"/>
    <property type="match status" value="1"/>
</dbReference>
<proteinExistence type="predicted"/>